<protein>
    <submittedName>
        <fullName evidence="1">Uncharacterized protein</fullName>
    </submittedName>
</protein>
<sequence>MTPLTSGAGPVKTTVERYTGDEAKVSVWASSAFGLTGETVEEIPPSTTWYTATVDLRWQQWGGWQATELQMNDGPEPSTKR</sequence>
<dbReference type="AlphaFoldDB" id="A0A7W7DG61"/>
<comment type="caution">
    <text evidence="1">The sequence shown here is derived from an EMBL/GenBank/DDBJ whole genome shotgun (WGS) entry which is preliminary data.</text>
</comment>
<proteinExistence type="predicted"/>
<keyword evidence="2" id="KW-1185">Reference proteome</keyword>
<gene>
    <name evidence="1" type="ORF">BJ965_000033</name>
</gene>
<evidence type="ECO:0000313" key="1">
    <source>
        <dbReference type="EMBL" id="MBB4710151.1"/>
    </source>
</evidence>
<dbReference type="RefSeq" id="WP_184906758.1">
    <property type="nucleotide sequence ID" value="NZ_JACHMS010000001.1"/>
</dbReference>
<organism evidence="1 2">
    <name type="scientific">Streptomyces luteogriseus</name>
    <dbReference type="NCBI Taxonomy" id="68233"/>
    <lineage>
        <taxon>Bacteria</taxon>
        <taxon>Bacillati</taxon>
        <taxon>Actinomycetota</taxon>
        <taxon>Actinomycetes</taxon>
        <taxon>Kitasatosporales</taxon>
        <taxon>Streptomycetaceae</taxon>
        <taxon>Streptomyces</taxon>
    </lineage>
</organism>
<dbReference type="GeneID" id="95792129"/>
<reference evidence="1 2" key="1">
    <citation type="submission" date="2020-08" db="EMBL/GenBank/DDBJ databases">
        <title>Sequencing the genomes of 1000 actinobacteria strains.</title>
        <authorList>
            <person name="Klenk H.-P."/>
        </authorList>
    </citation>
    <scope>NUCLEOTIDE SEQUENCE [LARGE SCALE GENOMIC DNA]</scope>
    <source>
        <strain evidence="1 2">DSM 40483</strain>
    </source>
</reference>
<name>A0A7W7DG61_9ACTN</name>
<accession>A0A7W7DG61</accession>
<dbReference type="Proteomes" id="UP000565089">
    <property type="component" value="Unassembled WGS sequence"/>
</dbReference>
<dbReference type="EMBL" id="JACHMS010000001">
    <property type="protein sequence ID" value="MBB4710151.1"/>
    <property type="molecule type" value="Genomic_DNA"/>
</dbReference>
<evidence type="ECO:0000313" key="2">
    <source>
        <dbReference type="Proteomes" id="UP000565089"/>
    </source>
</evidence>